<dbReference type="Gene3D" id="3.10.129.10">
    <property type="entry name" value="Hotdog Thioesterase"/>
    <property type="match status" value="1"/>
</dbReference>
<dbReference type="InterPro" id="IPR029069">
    <property type="entry name" value="HotDog_dom_sf"/>
</dbReference>
<organism evidence="1 2">
    <name type="scientific">Gemmobacter lanyuensis</name>
    <dbReference type="NCBI Taxonomy" id="1054497"/>
    <lineage>
        <taxon>Bacteria</taxon>
        <taxon>Pseudomonadati</taxon>
        <taxon>Pseudomonadota</taxon>
        <taxon>Alphaproteobacteria</taxon>
        <taxon>Rhodobacterales</taxon>
        <taxon>Paracoccaceae</taxon>
        <taxon>Gemmobacter</taxon>
    </lineage>
</organism>
<dbReference type="EMBL" id="BMYQ01000006">
    <property type="protein sequence ID" value="GGW33531.1"/>
    <property type="molecule type" value="Genomic_DNA"/>
</dbReference>
<keyword evidence="2" id="KW-1185">Reference proteome</keyword>
<dbReference type="PANTHER" id="PTHR12475">
    <property type="match status" value="1"/>
</dbReference>
<dbReference type="CDD" id="cd00586">
    <property type="entry name" value="4HBT"/>
    <property type="match status" value="1"/>
</dbReference>
<dbReference type="Proteomes" id="UP000628984">
    <property type="component" value="Unassembled WGS sequence"/>
</dbReference>
<dbReference type="InterPro" id="IPR051490">
    <property type="entry name" value="THEM6_lcsJ_thioesterase"/>
</dbReference>
<accession>A0A918ML67</accession>
<dbReference type="RefSeq" id="WP_189633966.1">
    <property type="nucleotide sequence ID" value="NZ_BMYQ01000006.1"/>
</dbReference>
<dbReference type="Pfam" id="PF13279">
    <property type="entry name" value="4HBT_2"/>
    <property type="match status" value="1"/>
</dbReference>
<evidence type="ECO:0000313" key="2">
    <source>
        <dbReference type="Proteomes" id="UP000628984"/>
    </source>
</evidence>
<sequence>MYPYVRLAKEIWKARRAPRIGILDLHESRHICWPWDIDPWMELNNGRTLTLFDLGRVPMGVRMGLPEVAARNRWGMAIAGNSTRYRRRVTAFQRVTIRSRCLGWDDRFIYIDQTMWRGDACTTQMLARSAFTSAQGIVAPATVIAALGQDPVSPPLPDWVQHWIAADAHRPWPPQI</sequence>
<name>A0A918ML67_9RHOB</name>
<evidence type="ECO:0000313" key="1">
    <source>
        <dbReference type="EMBL" id="GGW33531.1"/>
    </source>
</evidence>
<reference evidence="1" key="2">
    <citation type="submission" date="2020-09" db="EMBL/GenBank/DDBJ databases">
        <authorList>
            <person name="Sun Q."/>
            <person name="Kim S."/>
        </authorList>
    </citation>
    <scope>NUCLEOTIDE SEQUENCE</scope>
    <source>
        <strain evidence="1">KCTC 23714</strain>
    </source>
</reference>
<dbReference type="AlphaFoldDB" id="A0A918ML67"/>
<gene>
    <name evidence="1" type="ORF">GCM10011452_22580</name>
</gene>
<reference evidence="1" key="1">
    <citation type="journal article" date="2014" name="Int. J. Syst. Evol. Microbiol.">
        <title>Complete genome sequence of Corynebacterium casei LMG S-19264T (=DSM 44701T), isolated from a smear-ripened cheese.</title>
        <authorList>
            <consortium name="US DOE Joint Genome Institute (JGI-PGF)"/>
            <person name="Walter F."/>
            <person name="Albersmeier A."/>
            <person name="Kalinowski J."/>
            <person name="Ruckert C."/>
        </authorList>
    </citation>
    <scope>NUCLEOTIDE SEQUENCE</scope>
    <source>
        <strain evidence="1">KCTC 23714</strain>
    </source>
</reference>
<proteinExistence type="predicted"/>
<comment type="caution">
    <text evidence="1">The sequence shown here is derived from an EMBL/GenBank/DDBJ whole genome shotgun (WGS) entry which is preliminary data.</text>
</comment>
<dbReference type="SUPFAM" id="SSF54637">
    <property type="entry name" value="Thioesterase/thiol ester dehydrase-isomerase"/>
    <property type="match status" value="1"/>
</dbReference>
<protein>
    <submittedName>
        <fullName evidence="1">Thioeseterase</fullName>
    </submittedName>
</protein>
<dbReference type="PANTHER" id="PTHR12475:SF4">
    <property type="entry name" value="PROTEIN THEM6"/>
    <property type="match status" value="1"/>
</dbReference>